<reference evidence="2" key="1">
    <citation type="submission" date="2023-03" db="EMBL/GenBank/DDBJ databases">
        <title>Massive genome expansion in bonnet fungi (Mycena s.s.) driven by repeated elements and novel gene families across ecological guilds.</title>
        <authorList>
            <consortium name="Lawrence Berkeley National Laboratory"/>
            <person name="Harder C.B."/>
            <person name="Miyauchi S."/>
            <person name="Viragh M."/>
            <person name="Kuo A."/>
            <person name="Thoen E."/>
            <person name="Andreopoulos B."/>
            <person name="Lu D."/>
            <person name="Skrede I."/>
            <person name="Drula E."/>
            <person name="Henrissat B."/>
            <person name="Morin E."/>
            <person name="Kohler A."/>
            <person name="Barry K."/>
            <person name="LaButti K."/>
            <person name="Morin E."/>
            <person name="Salamov A."/>
            <person name="Lipzen A."/>
            <person name="Mereny Z."/>
            <person name="Hegedus B."/>
            <person name="Baldrian P."/>
            <person name="Stursova M."/>
            <person name="Weitz H."/>
            <person name="Taylor A."/>
            <person name="Grigoriev I.V."/>
            <person name="Nagy L.G."/>
            <person name="Martin F."/>
            <person name="Kauserud H."/>
        </authorList>
    </citation>
    <scope>NUCLEOTIDE SEQUENCE</scope>
    <source>
        <strain evidence="2">CBHHK200</strain>
    </source>
</reference>
<evidence type="ECO:0000313" key="2">
    <source>
        <dbReference type="EMBL" id="KAJ7018139.1"/>
    </source>
</evidence>
<evidence type="ECO:0000256" key="1">
    <source>
        <dbReference type="SAM" id="MobiDB-lite"/>
    </source>
</evidence>
<comment type="caution">
    <text evidence="2">The sequence shown here is derived from an EMBL/GenBank/DDBJ whole genome shotgun (WGS) entry which is preliminary data.</text>
</comment>
<keyword evidence="3" id="KW-1185">Reference proteome</keyword>
<dbReference type="Proteomes" id="UP001218188">
    <property type="component" value="Unassembled WGS sequence"/>
</dbReference>
<dbReference type="AlphaFoldDB" id="A0AAD6RZ15"/>
<sequence>MTSHAKTNPHREPNSPTNSLQVSSATAFTATTAILVLCFACSRTVSLSGLSALPPNVIVRVNGENGFRGAPTLYTQAWSLNTLPAKRLVLPASAPHVVRKTRPATAPPFLPSPLAAQPPVLRYAWRLPIRFSCRIHSQPHTASSPYSPTLPLRPDVAARCTLRVRAWSEGELEVNMPPFNAADARTRSEEYATEHLQGELWWGARAELPCAPDTWDAREGSSWLRGRGRVIPVLGLAQCARGCHCRVRAPSASSPPVSNQRAQRGYPGRGNGRAPTRSCPAPTFWLAREDLKGLKPEHSEVGTACLLTRQILKQTVSPNRCAVELNCKEARQSNPENRDNGKMKARFEDLNALNQSFEDLTGLHEAS</sequence>
<proteinExistence type="predicted"/>
<feature type="region of interest" description="Disordered" evidence="1">
    <location>
        <begin position="1"/>
        <end position="20"/>
    </location>
</feature>
<protein>
    <submittedName>
        <fullName evidence="2">Uncharacterized protein</fullName>
    </submittedName>
</protein>
<organism evidence="2 3">
    <name type="scientific">Mycena alexandri</name>
    <dbReference type="NCBI Taxonomy" id="1745969"/>
    <lineage>
        <taxon>Eukaryota</taxon>
        <taxon>Fungi</taxon>
        <taxon>Dikarya</taxon>
        <taxon>Basidiomycota</taxon>
        <taxon>Agaricomycotina</taxon>
        <taxon>Agaricomycetes</taxon>
        <taxon>Agaricomycetidae</taxon>
        <taxon>Agaricales</taxon>
        <taxon>Marasmiineae</taxon>
        <taxon>Mycenaceae</taxon>
        <taxon>Mycena</taxon>
    </lineage>
</organism>
<feature type="region of interest" description="Disordered" evidence="1">
    <location>
        <begin position="250"/>
        <end position="279"/>
    </location>
</feature>
<dbReference type="EMBL" id="JARJCM010000354">
    <property type="protein sequence ID" value="KAJ7018139.1"/>
    <property type="molecule type" value="Genomic_DNA"/>
</dbReference>
<gene>
    <name evidence="2" type="ORF">C8F04DRAFT_1199320</name>
</gene>
<accession>A0AAD6RZ15</accession>
<evidence type="ECO:0000313" key="3">
    <source>
        <dbReference type="Proteomes" id="UP001218188"/>
    </source>
</evidence>
<name>A0AAD6RZ15_9AGAR</name>